<accession>A0A133VE29</accession>
<dbReference type="GO" id="GO:0006260">
    <property type="term" value="P:DNA replication"/>
    <property type="evidence" value="ECO:0007669"/>
    <property type="project" value="InterPro"/>
</dbReference>
<protein>
    <submittedName>
        <fullName evidence="5">Ribonucleoside-triphosphate reductase</fullName>
        <ecNumber evidence="5">1.17.4.2</ecNumber>
    </submittedName>
</protein>
<dbReference type="GO" id="GO:0031250">
    <property type="term" value="C:anaerobic ribonucleoside-triphosphate reductase complex"/>
    <property type="evidence" value="ECO:0007669"/>
    <property type="project" value="TreeGrafter"/>
</dbReference>
<evidence type="ECO:0000313" key="5">
    <source>
        <dbReference type="EMBL" id="KXB04706.1"/>
    </source>
</evidence>
<evidence type="ECO:0000256" key="3">
    <source>
        <dbReference type="PROSITE-ProRule" id="PRU00492"/>
    </source>
</evidence>
<dbReference type="GO" id="GO:0009265">
    <property type="term" value="P:2'-deoxyribonucleotide biosynthetic process"/>
    <property type="evidence" value="ECO:0007669"/>
    <property type="project" value="TreeGrafter"/>
</dbReference>
<dbReference type="GO" id="GO:0005524">
    <property type="term" value="F:ATP binding"/>
    <property type="evidence" value="ECO:0007669"/>
    <property type="project" value="UniProtKB-UniRule"/>
</dbReference>
<dbReference type="CDD" id="cd01675">
    <property type="entry name" value="RNR_III"/>
    <property type="match status" value="1"/>
</dbReference>
<evidence type="ECO:0000256" key="1">
    <source>
        <dbReference type="ARBA" id="ARBA00022741"/>
    </source>
</evidence>
<dbReference type="PATRIC" id="fig|1698278.3.peg.372"/>
<dbReference type="EC" id="1.17.4.2" evidence="5"/>
<dbReference type="Proteomes" id="UP000070549">
    <property type="component" value="Unassembled WGS sequence"/>
</dbReference>
<dbReference type="InterPro" id="IPR005144">
    <property type="entry name" value="ATP-cone_dom"/>
</dbReference>
<keyword evidence="5" id="KW-0560">Oxidoreductase</keyword>
<proteinExistence type="predicted"/>
<dbReference type="PANTHER" id="PTHR21075:SF0">
    <property type="entry name" value="ANAEROBIC RIBONUCLEOSIDE-TRIPHOSPHATE REDUCTASE"/>
    <property type="match status" value="1"/>
</dbReference>
<dbReference type="NCBIfam" id="NF006126">
    <property type="entry name" value="PRK08270.1"/>
    <property type="match status" value="1"/>
</dbReference>
<feature type="domain" description="ATP-cone" evidence="4">
    <location>
        <begin position="2"/>
        <end position="94"/>
    </location>
</feature>
<dbReference type="Pfam" id="PF03477">
    <property type="entry name" value="ATP-cone"/>
    <property type="match status" value="1"/>
</dbReference>
<keyword evidence="2 3" id="KW-0067">ATP-binding</keyword>
<dbReference type="NCBIfam" id="TIGR02487">
    <property type="entry name" value="NrdD"/>
    <property type="match status" value="1"/>
</dbReference>
<dbReference type="EMBL" id="LHYC01000049">
    <property type="protein sequence ID" value="KXB04706.1"/>
    <property type="molecule type" value="Genomic_DNA"/>
</dbReference>
<gene>
    <name evidence="5" type="ORF">AKJ49_01795</name>
</gene>
<dbReference type="AlphaFoldDB" id="A0A133VE29"/>
<dbReference type="Pfam" id="PF13597">
    <property type="entry name" value="NRDD"/>
    <property type="match status" value="1"/>
</dbReference>
<dbReference type="PANTHER" id="PTHR21075">
    <property type="entry name" value="ANAEROBIC RIBONUCLEOSIDE-TRIPHOSPHATE REDUCTASE"/>
    <property type="match status" value="1"/>
</dbReference>
<keyword evidence="1 3" id="KW-0547">Nucleotide-binding</keyword>
<sequence>MEKVEKRDGRIVDFDQSKITEAIWSAAQAVGGRNKRLAKRLSGKVVDYLERNITSEIPQVEEIQDAVEKILIENGHAKTAKAYILYRKQHEELRQIKSTFLKVEELVDDYLGQKSWRVKENSNIGYSMSGLYKHAAGKVVSNYALDRMYPMEVSDAHRNGDIHIHDLSFGIAGYCAGWSLKKLLKEGFNGVPGRVESKPPKHYDTALLQMANFIGTLQNEWAGAQAFNSMDTLLAPFVRRDNLNYKEVKQGMQKFIFNLNIASRWGGQTPFTNLTLDWTVPNDLKETNIIHGGEMKSKTYADYKGEMDLINKAFLEVLMEGDMNGRPFTFPIPTYNVTDSFDWESENSQLLFEMTAKYGLPYFSNFVNSPDLNPDDIRSMCCRLRLDERELERNVTGGLFGSSDMTGSLGVVTINMPRIGYLASNEDEFFDRLDYMMVLAKNSLEIKREVVTKNMENELLPYSKRYLGTLQNHFSTIGLVGMNEACLNLFGKGIITKEGEDFSIKVLKFMRERLQDFQEKTGNMYNLEATPAEGTCRRLAKEDKKKYPDIITAGEDTPYYTNSTQLPVNETDDLFREVEIQEDLQTLYTGGTVFHTFLGERMTGEGAKQLIKKLTHKSELPYITLTPTYSICSNHGYISGEHEECPTCENTCEVYSRVVGYYRPVQNWNDGKQEEYDERETFKTTIDTPQKVKA</sequence>
<evidence type="ECO:0000313" key="6">
    <source>
        <dbReference type="Proteomes" id="UP000070549"/>
    </source>
</evidence>
<dbReference type="Gene3D" id="3.20.70.20">
    <property type="match status" value="1"/>
</dbReference>
<evidence type="ECO:0000256" key="2">
    <source>
        <dbReference type="ARBA" id="ARBA00022840"/>
    </source>
</evidence>
<dbReference type="GO" id="GO:0008998">
    <property type="term" value="F:ribonucleoside-triphosphate reductase (thioredoxin) activity"/>
    <property type="evidence" value="ECO:0007669"/>
    <property type="project" value="UniProtKB-EC"/>
</dbReference>
<keyword evidence="6" id="KW-1185">Reference proteome</keyword>
<dbReference type="GO" id="GO:0004748">
    <property type="term" value="F:ribonucleoside-diphosphate reductase activity, thioredoxin disulfide as acceptor"/>
    <property type="evidence" value="ECO:0007669"/>
    <property type="project" value="TreeGrafter"/>
</dbReference>
<organism evidence="5 6">
    <name type="scientific">candidate division MSBL1 archaeon SCGC-AAA382A03</name>
    <dbReference type="NCBI Taxonomy" id="1698278"/>
    <lineage>
        <taxon>Archaea</taxon>
        <taxon>Methanobacteriati</taxon>
        <taxon>Methanobacteriota</taxon>
        <taxon>candidate division MSBL1</taxon>
    </lineage>
</organism>
<comment type="caution">
    <text evidence="5">The sequence shown here is derived from an EMBL/GenBank/DDBJ whole genome shotgun (WGS) entry which is preliminary data.</text>
</comment>
<evidence type="ECO:0000259" key="4">
    <source>
        <dbReference type="PROSITE" id="PS51161"/>
    </source>
</evidence>
<reference evidence="5 6" key="1">
    <citation type="journal article" date="2016" name="Sci. Rep.">
        <title>Metabolic traits of an uncultured archaeal lineage -MSBL1- from brine pools of the Red Sea.</title>
        <authorList>
            <person name="Mwirichia R."/>
            <person name="Alam I."/>
            <person name="Rashid M."/>
            <person name="Vinu M."/>
            <person name="Ba-Alawi W."/>
            <person name="Anthony Kamau A."/>
            <person name="Kamanda Ngugi D."/>
            <person name="Goker M."/>
            <person name="Klenk H.P."/>
            <person name="Bajic V."/>
            <person name="Stingl U."/>
        </authorList>
    </citation>
    <scope>NUCLEOTIDE SEQUENCE [LARGE SCALE GENOMIC DNA]</scope>
    <source>
        <strain evidence="5">SCGC-AAA382A03</strain>
    </source>
</reference>
<dbReference type="InterPro" id="IPR012833">
    <property type="entry name" value="NrdD"/>
</dbReference>
<dbReference type="SUPFAM" id="SSF51998">
    <property type="entry name" value="PFL-like glycyl radical enzymes"/>
    <property type="match status" value="1"/>
</dbReference>
<name>A0A133VE29_9EURY</name>
<dbReference type="PROSITE" id="PS51161">
    <property type="entry name" value="ATP_CONE"/>
    <property type="match status" value="1"/>
</dbReference>